<dbReference type="AlphaFoldDB" id="F4S6G5"/>
<dbReference type="HOGENOM" id="CLU_2184549_0_0_1"/>
<protein>
    <submittedName>
        <fullName evidence="2">Uncharacterized protein</fullName>
    </submittedName>
</protein>
<dbReference type="EMBL" id="GL883155">
    <property type="protein sequence ID" value="EGF99686.1"/>
    <property type="molecule type" value="Genomic_DNA"/>
</dbReference>
<dbReference type="GeneID" id="18924679"/>
<organism evidence="3">
    <name type="scientific">Melampsora larici-populina (strain 98AG31 / pathotype 3-4-7)</name>
    <name type="common">Poplar leaf rust fungus</name>
    <dbReference type="NCBI Taxonomy" id="747676"/>
    <lineage>
        <taxon>Eukaryota</taxon>
        <taxon>Fungi</taxon>
        <taxon>Dikarya</taxon>
        <taxon>Basidiomycota</taxon>
        <taxon>Pucciniomycotina</taxon>
        <taxon>Pucciniomycetes</taxon>
        <taxon>Pucciniales</taxon>
        <taxon>Melampsoraceae</taxon>
        <taxon>Melampsora</taxon>
    </lineage>
</organism>
<dbReference type="InParanoid" id="F4S6G5"/>
<keyword evidence="3" id="KW-1185">Reference proteome</keyword>
<accession>F4S6G5</accession>
<evidence type="ECO:0000256" key="1">
    <source>
        <dbReference type="SAM" id="MobiDB-lite"/>
    </source>
</evidence>
<dbReference type="VEuPathDB" id="FungiDB:MELLADRAFT_112432"/>
<dbReference type="KEGG" id="mlr:MELLADRAFT_112432"/>
<evidence type="ECO:0000313" key="3">
    <source>
        <dbReference type="Proteomes" id="UP000001072"/>
    </source>
</evidence>
<proteinExistence type="predicted"/>
<dbReference type="RefSeq" id="XP_007417017.1">
    <property type="nucleotide sequence ID" value="XM_007416955.1"/>
</dbReference>
<feature type="region of interest" description="Disordered" evidence="1">
    <location>
        <begin position="1"/>
        <end position="32"/>
    </location>
</feature>
<sequence>MATSKLPAPAGPGPMLEDQEGSPGLDQQPAKSMAQVKAEEFLNVFNGNLEVLDRNLRDFHSDSNSRFSDVLKKETLLVEVIHAQYKELYRIVKQDNKDVSSLDKKLFLF</sequence>
<gene>
    <name evidence="2" type="ORF">MELLADRAFT_112432</name>
</gene>
<reference evidence="3" key="1">
    <citation type="journal article" date="2011" name="Proc. Natl. Acad. Sci. U.S.A.">
        <title>Obligate biotrophy features unraveled by the genomic analysis of rust fungi.</title>
        <authorList>
            <person name="Duplessis S."/>
            <person name="Cuomo C.A."/>
            <person name="Lin Y.-C."/>
            <person name="Aerts A."/>
            <person name="Tisserant E."/>
            <person name="Veneault-Fourrey C."/>
            <person name="Joly D.L."/>
            <person name="Hacquard S."/>
            <person name="Amselem J."/>
            <person name="Cantarel B.L."/>
            <person name="Chiu R."/>
            <person name="Coutinho P.M."/>
            <person name="Feau N."/>
            <person name="Field M."/>
            <person name="Frey P."/>
            <person name="Gelhaye E."/>
            <person name="Goldberg J."/>
            <person name="Grabherr M.G."/>
            <person name="Kodira C.D."/>
            <person name="Kohler A."/>
            <person name="Kuees U."/>
            <person name="Lindquist E.A."/>
            <person name="Lucas S.M."/>
            <person name="Mago R."/>
            <person name="Mauceli E."/>
            <person name="Morin E."/>
            <person name="Murat C."/>
            <person name="Pangilinan J.L."/>
            <person name="Park R."/>
            <person name="Pearson M."/>
            <person name="Quesneville H."/>
            <person name="Rouhier N."/>
            <person name="Sakthikumar S."/>
            <person name="Salamov A.A."/>
            <person name="Schmutz J."/>
            <person name="Selles B."/>
            <person name="Shapiro H."/>
            <person name="Tanguay P."/>
            <person name="Tuskan G.A."/>
            <person name="Henrissat B."/>
            <person name="Van de Peer Y."/>
            <person name="Rouze P."/>
            <person name="Ellis J.G."/>
            <person name="Dodds P.N."/>
            <person name="Schein J.E."/>
            <person name="Zhong S."/>
            <person name="Hamelin R.C."/>
            <person name="Grigoriev I.V."/>
            <person name="Szabo L.J."/>
            <person name="Martin F."/>
        </authorList>
    </citation>
    <scope>NUCLEOTIDE SEQUENCE [LARGE SCALE GENOMIC DNA]</scope>
    <source>
        <strain evidence="3">98AG31 / pathotype 3-4-7</strain>
    </source>
</reference>
<dbReference type="Proteomes" id="UP000001072">
    <property type="component" value="Unassembled WGS sequence"/>
</dbReference>
<name>F4S6G5_MELLP</name>
<evidence type="ECO:0000313" key="2">
    <source>
        <dbReference type="EMBL" id="EGF99686.1"/>
    </source>
</evidence>